<proteinExistence type="predicted"/>
<reference evidence="2" key="1">
    <citation type="journal article" date="2023" name="G3 (Bethesda)">
        <title>A reference genome for the long-term kleptoplast-retaining sea slug Elysia crispata morphotype clarki.</title>
        <authorList>
            <person name="Eastman K.E."/>
            <person name="Pendleton A.L."/>
            <person name="Shaikh M.A."/>
            <person name="Suttiyut T."/>
            <person name="Ogas R."/>
            <person name="Tomko P."/>
            <person name="Gavelis G."/>
            <person name="Widhalm J.R."/>
            <person name="Wisecaver J.H."/>
        </authorList>
    </citation>
    <scope>NUCLEOTIDE SEQUENCE</scope>
    <source>
        <strain evidence="2">ECLA1</strain>
    </source>
</reference>
<evidence type="ECO:0000256" key="1">
    <source>
        <dbReference type="SAM" id="MobiDB-lite"/>
    </source>
</evidence>
<protein>
    <submittedName>
        <fullName evidence="2">Uncharacterized protein</fullName>
    </submittedName>
</protein>
<comment type="caution">
    <text evidence="2">The sequence shown here is derived from an EMBL/GenBank/DDBJ whole genome shotgun (WGS) entry which is preliminary data.</text>
</comment>
<accession>A0AAE0Y3W4</accession>
<evidence type="ECO:0000313" key="3">
    <source>
        <dbReference type="Proteomes" id="UP001283361"/>
    </source>
</evidence>
<name>A0AAE0Y3W4_9GAST</name>
<feature type="region of interest" description="Disordered" evidence="1">
    <location>
        <begin position="1"/>
        <end position="46"/>
    </location>
</feature>
<dbReference type="EMBL" id="JAWDGP010006980">
    <property type="protein sequence ID" value="KAK3732080.1"/>
    <property type="molecule type" value="Genomic_DNA"/>
</dbReference>
<feature type="compositionally biased region" description="Basic and acidic residues" evidence="1">
    <location>
        <begin position="15"/>
        <end position="25"/>
    </location>
</feature>
<feature type="region of interest" description="Disordered" evidence="1">
    <location>
        <begin position="56"/>
        <end position="75"/>
    </location>
</feature>
<keyword evidence="3" id="KW-1185">Reference proteome</keyword>
<evidence type="ECO:0000313" key="2">
    <source>
        <dbReference type="EMBL" id="KAK3732080.1"/>
    </source>
</evidence>
<gene>
    <name evidence="2" type="ORF">RRG08_026465</name>
</gene>
<dbReference type="Proteomes" id="UP001283361">
    <property type="component" value="Unassembled WGS sequence"/>
</dbReference>
<sequence length="75" mass="8514">MVTYRAWSETTGQTHRAEFSTDSGHRPWSLTERGPRPRVKHTKRNPQQIVVISHGHTQSVVLDHGSNTQSGILNR</sequence>
<organism evidence="2 3">
    <name type="scientific">Elysia crispata</name>
    <name type="common">lettuce slug</name>
    <dbReference type="NCBI Taxonomy" id="231223"/>
    <lineage>
        <taxon>Eukaryota</taxon>
        <taxon>Metazoa</taxon>
        <taxon>Spiralia</taxon>
        <taxon>Lophotrochozoa</taxon>
        <taxon>Mollusca</taxon>
        <taxon>Gastropoda</taxon>
        <taxon>Heterobranchia</taxon>
        <taxon>Euthyneura</taxon>
        <taxon>Panpulmonata</taxon>
        <taxon>Sacoglossa</taxon>
        <taxon>Placobranchoidea</taxon>
        <taxon>Plakobranchidae</taxon>
        <taxon>Elysia</taxon>
    </lineage>
</organism>
<dbReference type="AlphaFoldDB" id="A0AAE0Y3W4"/>